<evidence type="ECO:0000256" key="1">
    <source>
        <dbReference type="ARBA" id="ARBA00023125"/>
    </source>
</evidence>
<proteinExistence type="predicted"/>
<name>A0ABX0TXH9_9SPHN</name>
<dbReference type="PANTHER" id="PTHR36924:SF1">
    <property type="entry name" value="ANTITOXIN HIGA-1"/>
    <property type="match status" value="1"/>
</dbReference>
<keyword evidence="1" id="KW-0238">DNA-binding</keyword>
<dbReference type="Proteomes" id="UP000727456">
    <property type="component" value="Unassembled WGS sequence"/>
</dbReference>
<dbReference type="SUPFAM" id="SSF47413">
    <property type="entry name" value="lambda repressor-like DNA-binding domains"/>
    <property type="match status" value="1"/>
</dbReference>
<evidence type="ECO:0000313" key="3">
    <source>
        <dbReference type="Proteomes" id="UP000727456"/>
    </source>
</evidence>
<gene>
    <name evidence="2" type="ORF">FHS31_002737</name>
</gene>
<dbReference type="Gene3D" id="1.10.260.40">
    <property type="entry name" value="lambda repressor-like DNA-binding domains"/>
    <property type="match status" value="1"/>
</dbReference>
<dbReference type="RefSeq" id="WP_167074396.1">
    <property type="nucleotide sequence ID" value="NZ_JAAOZC010000008.1"/>
</dbReference>
<dbReference type="PANTHER" id="PTHR36924">
    <property type="entry name" value="ANTITOXIN HIGA-1"/>
    <property type="match status" value="1"/>
</dbReference>
<dbReference type="InterPro" id="IPR010982">
    <property type="entry name" value="Lambda_DNA-bd_dom_sf"/>
</dbReference>
<evidence type="ECO:0000313" key="2">
    <source>
        <dbReference type="EMBL" id="NIJ09105.1"/>
    </source>
</evidence>
<organism evidence="2 3">
    <name type="scientific">Sphingomonas vulcanisoli</name>
    <dbReference type="NCBI Taxonomy" id="1658060"/>
    <lineage>
        <taxon>Bacteria</taxon>
        <taxon>Pseudomonadati</taxon>
        <taxon>Pseudomonadota</taxon>
        <taxon>Alphaproteobacteria</taxon>
        <taxon>Sphingomonadales</taxon>
        <taxon>Sphingomonadaceae</taxon>
        <taxon>Sphingomonas</taxon>
    </lineage>
</organism>
<dbReference type="EMBL" id="JAAOZC010000008">
    <property type="protein sequence ID" value="NIJ09105.1"/>
    <property type="molecule type" value="Genomic_DNA"/>
</dbReference>
<comment type="caution">
    <text evidence="2">The sequence shown here is derived from an EMBL/GenBank/DDBJ whole genome shotgun (WGS) entry which is preliminary data.</text>
</comment>
<protein>
    <submittedName>
        <fullName evidence="2">Addiction module HigA family antidote</fullName>
    </submittedName>
</protein>
<accession>A0ABX0TXH9</accession>
<dbReference type="InterPro" id="IPR013430">
    <property type="entry name" value="Toxin_antidote_HigA"/>
</dbReference>
<reference evidence="2 3" key="1">
    <citation type="submission" date="2020-03" db="EMBL/GenBank/DDBJ databases">
        <title>Genomic Encyclopedia of Type Strains, Phase III (KMG-III): the genomes of soil and plant-associated and newly described type strains.</title>
        <authorList>
            <person name="Whitman W."/>
        </authorList>
    </citation>
    <scope>NUCLEOTIDE SEQUENCE [LARGE SCALE GENOMIC DNA]</scope>
    <source>
        <strain evidence="2 3">CECT 8804</strain>
    </source>
</reference>
<dbReference type="NCBIfam" id="TIGR02607">
    <property type="entry name" value="antidote_HigA"/>
    <property type="match status" value="1"/>
</dbReference>
<sequence>MSGSRTIIEESDRLPNVHPGDILREDFLIGSDISVGEVALSAGIARPRLEAVVASSAAIDADIDLRLARYFGMSEGFFLGLQADYDLEEVKRLHGEELDRIVPRAA</sequence>
<keyword evidence="3" id="KW-1185">Reference proteome</keyword>